<keyword evidence="3" id="KW-1185">Reference proteome</keyword>
<dbReference type="EMBL" id="SUNJ01012899">
    <property type="protein sequence ID" value="TPP57690.1"/>
    <property type="molecule type" value="Genomic_DNA"/>
</dbReference>
<dbReference type="OrthoDB" id="6264084at2759"/>
<dbReference type="Proteomes" id="UP000316759">
    <property type="component" value="Unassembled WGS sequence"/>
</dbReference>
<accession>A0A504YIH0</accession>
<name>A0A504YIH0_FASGI</name>
<reference evidence="2 3" key="1">
    <citation type="submission" date="2019-04" db="EMBL/GenBank/DDBJ databases">
        <title>Annotation for the trematode Fasciola gigantica.</title>
        <authorList>
            <person name="Choi Y.-J."/>
        </authorList>
    </citation>
    <scope>NUCLEOTIDE SEQUENCE [LARGE SCALE GENOMIC DNA]</scope>
    <source>
        <strain evidence="2">Uganda_cow_1</strain>
    </source>
</reference>
<evidence type="ECO:0000256" key="1">
    <source>
        <dbReference type="SAM" id="SignalP"/>
    </source>
</evidence>
<evidence type="ECO:0000313" key="2">
    <source>
        <dbReference type="EMBL" id="TPP57690.1"/>
    </source>
</evidence>
<proteinExistence type="predicted"/>
<keyword evidence="1" id="KW-0732">Signal</keyword>
<organism evidence="2 3">
    <name type="scientific">Fasciola gigantica</name>
    <name type="common">Giant liver fluke</name>
    <dbReference type="NCBI Taxonomy" id="46835"/>
    <lineage>
        <taxon>Eukaryota</taxon>
        <taxon>Metazoa</taxon>
        <taxon>Spiralia</taxon>
        <taxon>Lophotrochozoa</taxon>
        <taxon>Platyhelminthes</taxon>
        <taxon>Trematoda</taxon>
        <taxon>Digenea</taxon>
        <taxon>Plagiorchiida</taxon>
        <taxon>Echinostomata</taxon>
        <taxon>Echinostomatoidea</taxon>
        <taxon>Fasciolidae</taxon>
        <taxon>Fasciola</taxon>
    </lineage>
</organism>
<protein>
    <submittedName>
        <fullName evidence="2">Uncharacterized protein</fullName>
    </submittedName>
</protein>
<sequence>MHWLIFISLVFFPYLCFTETCEPIIHLRPKPNRPIHLRWVNVSTVLSCPAGLHNSSIWYSSREVYKMTVGCQNEEEPELRLQWFPDVQNITARFISQITNLETRCIFSSNDGILKGELIPETPISGPLNEIHATIFIQSGQKIQHEFFICKQGVVRNGTCRTQYANGTYGGGKQSIQTSGDQHKITDELRPSHLDKHQCFVNIDGTYHFISVLFKKDTNECQEAMRLATSLCATGTCIDRWIGYTCSANDYIQLNMCREQPDWFCPSNVRILFLCDRNFTILILQCILMKLSIYDRHTKGMHSDAKFCRLQNHS</sequence>
<comment type="caution">
    <text evidence="2">The sequence shown here is derived from an EMBL/GenBank/DDBJ whole genome shotgun (WGS) entry which is preliminary data.</text>
</comment>
<gene>
    <name evidence="2" type="ORF">FGIG_00992</name>
</gene>
<feature type="signal peptide" evidence="1">
    <location>
        <begin position="1"/>
        <end position="18"/>
    </location>
</feature>
<feature type="chain" id="PRO_5021309156" evidence="1">
    <location>
        <begin position="19"/>
        <end position="314"/>
    </location>
</feature>
<evidence type="ECO:0000313" key="3">
    <source>
        <dbReference type="Proteomes" id="UP000316759"/>
    </source>
</evidence>
<dbReference type="AlphaFoldDB" id="A0A504YIH0"/>